<feature type="chain" id="PRO_5045235047" description="Copper resistance protein CopC" evidence="1">
    <location>
        <begin position="23"/>
        <end position="156"/>
    </location>
</feature>
<reference evidence="2" key="1">
    <citation type="submission" date="2022-03" db="EMBL/GenBank/DDBJ databases">
        <authorList>
            <person name="Brunel B."/>
        </authorList>
    </citation>
    <scope>NUCLEOTIDE SEQUENCE</scope>
    <source>
        <strain evidence="2">STM4922sample</strain>
    </source>
</reference>
<keyword evidence="3" id="KW-1185">Reference proteome</keyword>
<sequence>MTLIKTLAAVAAGTMLATSAFAQSAREIRGASPYVAIENEPAPKLIVDPPLPEGLTIGVYWAQYRVENLRIVPVFGAGALQVSPRIGHLHVIVDDLPWWWADASDNNTVDIAGLPPGEHKVKIALVDANHNVIPGQEVTHTFTVPESAKLTHDHHD</sequence>
<evidence type="ECO:0000256" key="1">
    <source>
        <dbReference type="SAM" id="SignalP"/>
    </source>
</evidence>
<proteinExistence type="predicted"/>
<dbReference type="RefSeq" id="WP_254024641.1">
    <property type="nucleotide sequence ID" value="NZ_CAKXZS010000012.1"/>
</dbReference>
<evidence type="ECO:0000313" key="2">
    <source>
        <dbReference type="EMBL" id="CAH2398492.1"/>
    </source>
</evidence>
<keyword evidence="1" id="KW-0732">Signal</keyword>
<dbReference type="InterPro" id="IPR046133">
    <property type="entry name" value="DUF6130"/>
</dbReference>
<organism evidence="2 3">
    <name type="scientific">Mesorhizobium ventifaucium</name>
    <dbReference type="NCBI Taxonomy" id="666020"/>
    <lineage>
        <taxon>Bacteria</taxon>
        <taxon>Pseudomonadati</taxon>
        <taxon>Pseudomonadota</taxon>
        <taxon>Alphaproteobacteria</taxon>
        <taxon>Hyphomicrobiales</taxon>
        <taxon>Phyllobacteriaceae</taxon>
        <taxon>Mesorhizobium</taxon>
    </lineage>
</organism>
<dbReference type="Proteomes" id="UP001152604">
    <property type="component" value="Unassembled WGS sequence"/>
</dbReference>
<evidence type="ECO:0000313" key="3">
    <source>
        <dbReference type="Proteomes" id="UP001152604"/>
    </source>
</evidence>
<dbReference type="Pfam" id="PF19625">
    <property type="entry name" value="DUF6130"/>
    <property type="match status" value="1"/>
</dbReference>
<dbReference type="EMBL" id="CAKXZS010000012">
    <property type="protein sequence ID" value="CAH2398492.1"/>
    <property type="molecule type" value="Genomic_DNA"/>
</dbReference>
<feature type="signal peptide" evidence="1">
    <location>
        <begin position="1"/>
        <end position="22"/>
    </location>
</feature>
<evidence type="ECO:0008006" key="4">
    <source>
        <dbReference type="Google" id="ProtNLM"/>
    </source>
</evidence>
<name>A0ABM9DQU0_9HYPH</name>
<comment type="caution">
    <text evidence="2">The sequence shown here is derived from an EMBL/GenBank/DDBJ whole genome shotgun (WGS) entry which is preliminary data.</text>
</comment>
<protein>
    <recommendedName>
        <fullName evidence="4">Copper resistance protein CopC</fullName>
    </recommendedName>
</protein>
<accession>A0ABM9DQU0</accession>
<gene>
    <name evidence="2" type="ORF">MES4922_20132</name>
</gene>